<comment type="subcellular location">
    <subcellularLocation>
        <location evidence="1">Membrane</location>
        <topology evidence="1">Multi-pass membrane protein</topology>
    </subcellularLocation>
</comment>
<gene>
    <name evidence="8" type="ORF">PILCRDRAFT_673106</name>
</gene>
<dbReference type="Pfam" id="PF07690">
    <property type="entry name" value="MFS_1"/>
    <property type="match status" value="1"/>
</dbReference>
<dbReference type="PANTHER" id="PTHR23501">
    <property type="entry name" value="MAJOR FACILITATOR SUPERFAMILY"/>
    <property type="match status" value="1"/>
</dbReference>
<evidence type="ECO:0000256" key="6">
    <source>
        <dbReference type="SAM" id="Phobius"/>
    </source>
</evidence>
<dbReference type="STRING" id="765440.A0A0C3ANK8"/>
<dbReference type="OrthoDB" id="6770063at2759"/>
<dbReference type="InterPro" id="IPR011701">
    <property type="entry name" value="MFS"/>
</dbReference>
<dbReference type="GO" id="GO:0005886">
    <property type="term" value="C:plasma membrane"/>
    <property type="evidence" value="ECO:0007669"/>
    <property type="project" value="TreeGrafter"/>
</dbReference>
<dbReference type="SUPFAM" id="SSF103473">
    <property type="entry name" value="MFS general substrate transporter"/>
    <property type="match status" value="1"/>
</dbReference>
<feature type="transmembrane region" description="Helical" evidence="6">
    <location>
        <begin position="462"/>
        <end position="484"/>
    </location>
</feature>
<feature type="transmembrane region" description="Helical" evidence="6">
    <location>
        <begin position="580"/>
        <end position="600"/>
    </location>
</feature>
<feature type="transmembrane region" description="Helical" evidence="6">
    <location>
        <begin position="375"/>
        <end position="398"/>
    </location>
</feature>
<evidence type="ECO:0000256" key="1">
    <source>
        <dbReference type="ARBA" id="ARBA00004141"/>
    </source>
</evidence>
<protein>
    <recommendedName>
        <fullName evidence="7">Major facilitator superfamily (MFS) profile domain-containing protein</fullName>
    </recommendedName>
</protein>
<dbReference type="GO" id="GO:0022857">
    <property type="term" value="F:transmembrane transporter activity"/>
    <property type="evidence" value="ECO:0007669"/>
    <property type="project" value="InterPro"/>
</dbReference>
<evidence type="ECO:0000256" key="3">
    <source>
        <dbReference type="ARBA" id="ARBA00022989"/>
    </source>
</evidence>
<feature type="compositionally biased region" description="Polar residues" evidence="5">
    <location>
        <begin position="19"/>
        <end position="56"/>
    </location>
</feature>
<dbReference type="EMBL" id="KN833046">
    <property type="protein sequence ID" value="KIM75498.1"/>
    <property type="molecule type" value="Genomic_DNA"/>
</dbReference>
<keyword evidence="9" id="KW-1185">Reference proteome</keyword>
<dbReference type="AlphaFoldDB" id="A0A0C3ANK8"/>
<feature type="transmembrane region" description="Helical" evidence="6">
    <location>
        <begin position="208"/>
        <end position="228"/>
    </location>
</feature>
<dbReference type="InterPro" id="IPR036259">
    <property type="entry name" value="MFS_trans_sf"/>
</dbReference>
<proteinExistence type="predicted"/>
<keyword evidence="3 6" id="KW-1133">Transmembrane helix</keyword>
<evidence type="ECO:0000313" key="8">
    <source>
        <dbReference type="EMBL" id="KIM75498.1"/>
    </source>
</evidence>
<name>A0A0C3ANK8_PILCF</name>
<evidence type="ECO:0000259" key="7">
    <source>
        <dbReference type="PROSITE" id="PS50850"/>
    </source>
</evidence>
<evidence type="ECO:0000256" key="5">
    <source>
        <dbReference type="SAM" id="MobiDB-lite"/>
    </source>
</evidence>
<feature type="transmembrane region" description="Helical" evidence="6">
    <location>
        <begin position="438"/>
        <end position="456"/>
    </location>
</feature>
<evidence type="ECO:0000313" key="9">
    <source>
        <dbReference type="Proteomes" id="UP000054166"/>
    </source>
</evidence>
<dbReference type="Proteomes" id="UP000054166">
    <property type="component" value="Unassembled WGS sequence"/>
</dbReference>
<evidence type="ECO:0000256" key="4">
    <source>
        <dbReference type="ARBA" id="ARBA00023136"/>
    </source>
</evidence>
<keyword evidence="2 6" id="KW-0812">Transmembrane</keyword>
<feature type="transmembrane region" description="Helical" evidence="6">
    <location>
        <begin position="176"/>
        <end position="196"/>
    </location>
</feature>
<dbReference type="InParanoid" id="A0A0C3ANK8"/>
<feature type="transmembrane region" description="Helical" evidence="6">
    <location>
        <begin position="234"/>
        <end position="254"/>
    </location>
</feature>
<organism evidence="8 9">
    <name type="scientific">Piloderma croceum (strain F 1598)</name>
    <dbReference type="NCBI Taxonomy" id="765440"/>
    <lineage>
        <taxon>Eukaryota</taxon>
        <taxon>Fungi</taxon>
        <taxon>Dikarya</taxon>
        <taxon>Basidiomycota</taxon>
        <taxon>Agaricomycotina</taxon>
        <taxon>Agaricomycetes</taxon>
        <taxon>Agaricomycetidae</taxon>
        <taxon>Atheliales</taxon>
        <taxon>Atheliaceae</taxon>
        <taxon>Piloderma</taxon>
    </lineage>
</organism>
<dbReference type="PROSITE" id="PS50850">
    <property type="entry name" value="MFS"/>
    <property type="match status" value="1"/>
</dbReference>
<feature type="transmembrane region" description="Helical" evidence="6">
    <location>
        <begin position="150"/>
        <end position="170"/>
    </location>
</feature>
<feature type="transmembrane region" description="Helical" evidence="6">
    <location>
        <begin position="319"/>
        <end position="339"/>
    </location>
</feature>
<keyword evidence="4 6" id="KW-0472">Membrane</keyword>
<sequence length="622" mass="66654">MATLLVRYLYKKYKARKTVSGQPEESTGPSQSAPSPRSTSDASLSGDNAAASTSAQKQEKQEENISPDSLNTKSGLKWKLTLMAALLIPIFLETLDYTVVATAQSHIASTFNRLDLQSYIGTAYLLSSTVFLPVFASAADIYGRHSALQLSLLIFLIGSAISTGVVNMTMMLVGRGIAGVGGAGLLTVVRTILADTRSLDDNNWQQSIMFVLFAIGFSVGPVIGGYLLSVSFRWIFAINLPCCVVAMVIIFFLLRNKVKAGQPLQRLPTDSTEPQTETAIDKFLRMDWIGALIFIAGGILLLLALNWGSTGNWNATKVIVSFVIGGLLIIAFIFWEYVLERQLTAPVPPSVRVLATEPLVPLEVFRSYDVCAVQYASFVSGMVMLVMFYFVAIFMTIVLQLSPGRAGVQLVYFAPGMGAGALIAINAIRILRQPRYPIVIGSIIIVISLGLIQMAMDQNKQSQVNGFMVMAGAGVGLTGGPLAIQARFAQGDHRVAAVTGLTLFFRSLGGTVGLAQCAAVLSSKVTAFLRSAAKSGTVPASTIAALAHANTDLTSIQSIDALPQDAQELVRNAFRNGTRWAFISLIPWCALAVFLSAFLSKIPDSDRLRKEAQGVKNGTGDA</sequence>
<feature type="transmembrane region" description="Helical" evidence="6">
    <location>
        <begin position="288"/>
        <end position="307"/>
    </location>
</feature>
<accession>A0A0C3ANK8</accession>
<dbReference type="HOGENOM" id="CLU_000960_26_0_1"/>
<feature type="transmembrane region" description="Helical" evidence="6">
    <location>
        <begin position="80"/>
        <end position="99"/>
    </location>
</feature>
<dbReference type="InterPro" id="IPR020846">
    <property type="entry name" value="MFS_dom"/>
</dbReference>
<feature type="transmembrane region" description="Helical" evidence="6">
    <location>
        <begin position="410"/>
        <end position="431"/>
    </location>
</feature>
<reference evidence="8 9" key="1">
    <citation type="submission" date="2014-04" db="EMBL/GenBank/DDBJ databases">
        <authorList>
            <consortium name="DOE Joint Genome Institute"/>
            <person name="Kuo A."/>
            <person name="Tarkka M."/>
            <person name="Buscot F."/>
            <person name="Kohler A."/>
            <person name="Nagy L.G."/>
            <person name="Floudas D."/>
            <person name="Copeland A."/>
            <person name="Barry K.W."/>
            <person name="Cichocki N."/>
            <person name="Veneault-Fourrey C."/>
            <person name="LaButti K."/>
            <person name="Lindquist E.A."/>
            <person name="Lipzen A."/>
            <person name="Lundell T."/>
            <person name="Morin E."/>
            <person name="Murat C."/>
            <person name="Sun H."/>
            <person name="Tunlid A."/>
            <person name="Henrissat B."/>
            <person name="Grigoriev I.V."/>
            <person name="Hibbett D.S."/>
            <person name="Martin F."/>
            <person name="Nordberg H.P."/>
            <person name="Cantor M.N."/>
            <person name="Hua S.X."/>
        </authorList>
    </citation>
    <scope>NUCLEOTIDE SEQUENCE [LARGE SCALE GENOMIC DNA]</scope>
    <source>
        <strain evidence="8 9">F 1598</strain>
    </source>
</reference>
<dbReference type="Gene3D" id="1.20.1250.20">
    <property type="entry name" value="MFS general substrate transporter like domains"/>
    <property type="match status" value="1"/>
</dbReference>
<feature type="region of interest" description="Disordered" evidence="5">
    <location>
        <begin position="15"/>
        <end position="68"/>
    </location>
</feature>
<dbReference type="PRINTS" id="PR01036">
    <property type="entry name" value="TCRTETB"/>
</dbReference>
<evidence type="ECO:0000256" key="2">
    <source>
        <dbReference type="ARBA" id="ARBA00022692"/>
    </source>
</evidence>
<feature type="domain" description="Major facilitator superfamily (MFS) profile" evidence="7">
    <location>
        <begin position="82"/>
        <end position="604"/>
    </location>
</feature>
<reference evidence="9" key="2">
    <citation type="submission" date="2015-01" db="EMBL/GenBank/DDBJ databases">
        <title>Evolutionary Origins and Diversification of the Mycorrhizal Mutualists.</title>
        <authorList>
            <consortium name="DOE Joint Genome Institute"/>
            <consortium name="Mycorrhizal Genomics Consortium"/>
            <person name="Kohler A."/>
            <person name="Kuo A."/>
            <person name="Nagy L.G."/>
            <person name="Floudas D."/>
            <person name="Copeland A."/>
            <person name="Barry K.W."/>
            <person name="Cichocki N."/>
            <person name="Veneault-Fourrey C."/>
            <person name="LaButti K."/>
            <person name="Lindquist E.A."/>
            <person name="Lipzen A."/>
            <person name="Lundell T."/>
            <person name="Morin E."/>
            <person name="Murat C."/>
            <person name="Riley R."/>
            <person name="Ohm R."/>
            <person name="Sun H."/>
            <person name="Tunlid A."/>
            <person name="Henrissat B."/>
            <person name="Grigoriev I.V."/>
            <person name="Hibbett D.S."/>
            <person name="Martin F."/>
        </authorList>
    </citation>
    <scope>NUCLEOTIDE SEQUENCE [LARGE SCALE GENOMIC DNA]</scope>
    <source>
        <strain evidence="9">F 1598</strain>
    </source>
</reference>
<dbReference type="PANTHER" id="PTHR23501:SF39">
    <property type="entry name" value="MULTIDRUG TRANSPORTER, PUTATIVE (AFU_ORTHOLOGUE AFUA_1G05010)-RELATED"/>
    <property type="match status" value="1"/>
</dbReference>
<feature type="transmembrane region" description="Helical" evidence="6">
    <location>
        <begin position="119"/>
        <end position="138"/>
    </location>
</feature>